<evidence type="ECO:0000256" key="1">
    <source>
        <dbReference type="SAM" id="Phobius"/>
    </source>
</evidence>
<dbReference type="Proteomes" id="UP000649753">
    <property type="component" value="Unassembled WGS sequence"/>
</dbReference>
<keyword evidence="1" id="KW-0812">Transmembrane</keyword>
<name>A0A927M6X3_9ACTN</name>
<organism evidence="2 3">
    <name type="scientific">Plantactinospora soyae</name>
    <dbReference type="NCBI Taxonomy" id="1544732"/>
    <lineage>
        <taxon>Bacteria</taxon>
        <taxon>Bacillati</taxon>
        <taxon>Actinomycetota</taxon>
        <taxon>Actinomycetes</taxon>
        <taxon>Micromonosporales</taxon>
        <taxon>Micromonosporaceae</taxon>
        <taxon>Plantactinospora</taxon>
    </lineage>
</organism>
<keyword evidence="1" id="KW-1133">Transmembrane helix</keyword>
<keyword evidence="1" id="KW-0472">Membrane</keyword>
<keyword evidence="3" id="KW-1185">Reference proteome</keyword>
<gene>
    <name evidence="2" type="ORF">H4W31_001228</name>
</gene>
<reference evidence="2" key="1">
    <citation type="submission" date="2020-10" db="EMBL/GenBank/DDBJ databases">
        <title>Sequencing the genomes of 1000 actinobacteria strains.</title>
        <authorList>
            <person name="Klenk H.-P."/>
        </authorList>
    </citation>
    <scope>NUCLEOTIDE SEQUENCE</scope>
    <source>
        <strain evidence="2">DSM 46832</strain>
    </source>
</reference>
<dbReference type="EMBL" id="JADBEB010000001">
    <property type="protein sequence ID" value="MBE1485590.1"/>
    <property type="molecule type" value="Genomic_DNA"/>
</dbReference>
<feature type="transmembrane region" description="Helical" evidence="1">
    <location>
        <begin position="9"/>
        <end position="27"/>
    </location>
</feature>
<sequence length="79" mass="8467">MIAGDPHSAFWLLVGGTVGALAVITFLPGLGHRRWWLCLTLVAAFGVWLNAGLGWLSFLPLGAAFLILANAPGKRKRLK</sequence>
<feature type="transmembrane region" description="Helical" evidence="1">
    <location>
        <begin position="47"/>
        <end position="69"/>
    </location>
</feature>
<evidence type="ECO:0000313" key="3">
    <source>
        <dbReference type="Proteomes" id="UP000649753"/>
    </source>
</evidence>
<dbReference type="AlphaFoldDB" id="A0A927M6X3"/>
<comment type="caution">
    <text evidence="2">The sequence shown here is derived from an EMBL/GenBank/DDBJ whole genome shotgun (WGS) entry which is preliminary data.</text>
</comment>
<accession>A0A927M6X3</accession>
<proteinExistence type="predicted"/>
<evidence type="ECO:0000313" key="2">
    <source>
        <dbReference type="EMBL" id="MBE1485590.1"/>
    </source>
</evidence>
<protein>
    <submittedName>
        <fullName evidence="2">Uncharacterized protein</fullName>
    </submittedName>
</protein>